<proteinExistence type="inferred from homology"/>
<sequence>MTVGALKLACQEHINKDAKFKPYRHIVFDTLKLYTQAFGNKTQNLIINLESTEFLDDDSAVLEAVGVRSETELSFFNRVDYDRYAENPVTLW</sequence>
<protein>
    <submittedName>
        <fullName evidence="2">Uncharacterized protein</fullName>
    </submittedName>
</protein>
<comment type="similarity">
    <text evidence="1">Belongs to the UPF0538 family.</text>
</comment>
<name>A0A9W7YIH3_9FUNG</name>
<keyword evidence="3" id="KW-1185">Reference proteome</keyword>
<evidence type="ECO:0000313" key="2">
    <source>
        <dbReference type="EMBL" id="KAJ1734486.1"/>
    </source>
</evidence>
<gene>
    <name evidence="2" type="ORF">LPJ61_001055</name>
</gene>
<dbReference type="AlphaFoldDB" id="A0A9W7YIH3"/>
<dbReference type="PANTHER" id="PTHR18444:SF9">
    <property type="entry name" value="UPF0538 PROTEIN C2ORF76"/>
    <property type="match status" value="1"/>
</dbReference>
<dbReference type="PANTHER" id="PTHR18444">
    <property type="entry name" value="UPF0538 FAMILY MEMBER"/>
    <property type="match status" value="1"/>
</dbReference>
<organism evidence="2 3">
    <name type="scientific">Coemansia biformis</name>
    <dbReference type="NCBI Taxonomy" id="1286918"/>
    <lineage>
        <taxon>Eukaryota</taxon>
        <taxon>Fungi</taxon>
        <taxon>Fungi incertae sedis</taxon>
        <taxon>Zoopagomycota</taxon>
        <taxon>Kickxellomycotina</taxon>
        <taxon>Kickxellomycetes</taxon>
        <taxon>Kickxellales</taxon>
        <taxon>Kickxellaceae</taxon>
        <taxon>Coemansia</taxon>
    </lineage>
</organism>
<reference evidence="2" key="1">
    <citation type="submission" date="2022-07" db="EMBL/GenBank/DDBJ databases">
        <title>Phylogenomic reconstructions and comparative analyses of Kickxellomycotina fungi.</title>
        <authorList>
            <person name="Reynolds N.K."/>
            <person name="Stajich J.E."/>
            <person name="Barry K."/>
            <person name="Grigoriev I.V."/>
            <person name="Crous P."/>
            <person name="Smith M.E."/>
        </authorList>
    </citation>
    <scope>NUCLEOTIDE SEQUENCE</scope>
    <source>
        <strain evidence="2">BCRC 34381</strain>
    </source>
</reference>
<dbReference type="Pfam" id="PF10209">
    <property type="entry name" value="DUF2340"/>
    <property type="match status" value="1"/>
</dbReference>
<evidence type="ECO:0000256" key="1">
    <source>
        <dbReference type="ARBA" id="ARBA00007176"/>
    </source>
</evidence>
<dbReference type="OrthoDB" id="937at2759"/>
<evidence type="ECO:0000313" key="3">
    <source>
        <dbReference type="Proteomes" id="UP001143981"/>
    </source>
</evidence>
<comment type="caution">
    <text evidence="2">The sequence shown here is derived from an EMBL/GenBank/DDBJ whole genome shotgun (WGS) entry which is preliminary data.</text>
</comment>
<dbReference type="Proteomes" id="UP001143981">
    <property type="component" value="Unassembled WGS sequence"/>
</dbReference>
<dbReference type="EMBL" id="JANBOI010000072">
    <property type="protein sequence ID" value="KAJ1734486.1"/>
    <property type="molecule type" value="Genomic_DNA"/>
</dbReference>
<accession>A0A9W7YIH3</accession>
<dbReference type="InterPro" id="IPR018794">
    <property type="entry name" value="UPF0538"/>
</dbReference>